<sequence length="128" mass="13655">MTVVTIAVVGITAVLLAVALKGMKGEYGTYLVMAAGFFIFFYGVGKLTTILDTIKQVQSYIRINSVYLSTLIKMIGITYVAEFAAGICKDAGYGAVGTQIEIFGKLSVLAVSMPILLALIETLQVFLS</sequence>
<keyword evidence="1" id="KW-1133">Transmembrane helix</keyword>
<evidence type="ECO:0000313" key="7">
    <source>
        <dbReference type="Proteomes" id="UP000261023"/>
    </source>
</evidence>
<dbReference type="InterPro" id="IPR025664">
    <property type="entry name" value="Spore_III_AC/AD"/>
</dbReference>
<proteinExistence type="predicted"/>
<evidence type="ECO:0000313" key="9">
    <source>
        <dbReference type="Proteomes" id="UP000263014"/>
    </source>
</evidence>
<gene>
    <name evidence="3" type="ORF">DWX31_02590</name>
    <name evidence="5" type="ORF">DXC39_07700</name>
    <name evidence="4" type="ORF">DXD79_18960</name>
    <name evidence="2" type="ORF">ERS852407_05345</name>
</gene>
<accession>A0A174LHJ5</accession>
<dbReference type="Proteomes" id="UP000261257">
    <property type="component" value="Unassembled WGS sequence"/>
</dbReference>
<name>A0A174LHJ5_9FIRM</name>
<keyword evidence="1" id="KW-0812">Transmembrane</keyword>
<dbReference type="EMBL" id="QSON01000009">
    <property type="protein sequence ID" value="RGJ01479.1"/>
    <property type="molecule type" value="Genomic_DNA"/>
</dbReference>
<evidence type="ECO:0000313" key="5">
    <source>
        <dbReference type="EMBL" id="RGM06946.1"/>
    </source>
</evidence>
<protein>
    <submittedName>
        <fullName evidence="2">Stage III sporulation protein AD</fullName>
    </submittedName>
</protein>
<dbReference type="EMBL" id="QTJW01000002">
    <property type="protein sequence ID" value="RGD71949.1"/>
    <property type="molecule type" value="Genomic_DNA"/>
</dbReference>
<dbReference type="EMBL" id="CYZE01000021">
    <property type="protein sequence ID" value="CUP22351.1"/>
    <property type="molecule type" value="Genomic_DNA"/>
</dbReference>
<dbReference type="RefSeq" id="WP_002601070.1">
    <property type="nucleotide sequence ID" value="NZ_CABIXC010000021.1"/>
</dbReference>
<evidence type="ECO:0000313" key="6">
    <source>
        <dbReference type="Proteomes" id="UP000095651"/>
    </source>
</evidence>
<evidence type="ECO:0000313" key="4">
    <source>
        <dbReference type="EMBL" id="RGJ01479.1"/>
    </source>
</evidence>
<feature type="transmembrane region" description="Helical" evidence="1">
    <location>
        <begin position="27"/>
        <end position="45"/>
    </location>
</feature>
<dbReference type="Proteomes" id="UP000095651">
    <property type="component" value="Unassembled WGS sequence"/>
</dbReference>
<evidence type="ECO:0000313" key="3">
    <source>
        <dbReference type="EMBL" id="RGD71949.1"/>
    </source>
</evidence>
<reference evidence="7 8" key="2">
    <citation type="submission" date="2018-08" db="EMBL/GenBank/DDBJ databases">
        <title>A genome reference for cultivated species of the human gut microbiota.</title>
        <authorList>
            <person name="Zou Y."/>
            <person name="Xue W."/>
            <person name="Luo G."/>
        </authorList>
    </citation>
    <scope>NUCLEOTIDE SEQUENCE [LARGE SCALE GENOMIC DNA]</scope>
    <source>
        <strain evidence="3 7">AF19-13AC</strain>
        <strain evidence="5 8">TF05-11AC</strain>
        <strain evidence="4 9">TM09-12</strain>
    </source>
</reference>
<dbReference type="Pfam" id="PF06686">
    <property type="entry name" value="SpoIIIAC"/>
    <property type="match status" value="2"/>
</dbReference>
<feature type="transmembrane region" description="Helical" evidence="1">
    <location>
        <begin position="107"/>
        <end position="127"/>
    </location>
</feature>
<evidence type="ECO:0000256" key="1">
    <source>
        <dbReference type="SAM" id="Phobius"/>
    </source>
</evidence>
<dbReference type="AlphaFoldDB" id="A0A174LHJ5"/>
<dbReference type="GeneID" id="86059876"/>
<keyword evidence="1" id="KW-0472">Membrane</keyword>
<dbReference type="EMBL" id="QSSQ01000004">
    <property type="protein sequence ID" value="RGM06946.1"/>
    <property type="molecule type" value="Genomic_DNA"/>
</dbReference>
<feature type="transmembrane region" description="Helical" evidence="1">
    <location>
        <begin position="66"/>
        <end position="87"/>
    </location>
</feature>
<reference evidence="2 6" key="1">
    <citation type="submission" date="2015-09" db="EMBL/GenBank/DDBJ databases">
        <authorList>
            <consortium name="Pathogen Informatics"/>
        </authorList>
    </citation>
    <scope>NUCLEOTIDE SEQUENCE [LARGE SCALE GENOMIC DNA]</scope>
    <source>
        <strain evidence="2 6">2789STDY5608850</strain>
    </source>
</reference>
<evidence type="ECO:0000313" key="8">
    <source>
        <dbReference type="Proteomes" id="UP000261257"/>
    </source>
</evidence>
<dbReference type="Proteomes" id="UP000263014">
    <property type="component" value="Unassembled WGS sequence"/>
</dbReference>
<dbReference type="OrthoDB" id="1682150at2"/>
<dbReference type="Proteomes" id="UP000261023">
    <property type="component" value="Unassembled WGS sequence"/>
</dbReference>
<evidence type="ECO:0000313" key="2">
    <source>
        <dbReference type="EMBL" id="CUP22351.1"/>
    </source>
</evidence>
<organism evidence="2 6">
    <name type="scientific">Hungatella hathewayi</name>
    <dbReference type="NCBI Taxonomy" id="154046"/>
    <lineage>
        <taxon>Bacteria</taxon>
        <taxon>Bacillati</taxon>
        <taxon>Bacillota</taxon>
        <taxon>Clostridia</taxon>
        <taxon>Lachnospirales</taxon>
        <taxon>Lachnospiraceae</taxon>
        <taxon>Hungatella</taxon>
    </lineage>
</organism>